<reference evidence="1 2" key="1">
    <citation type="submission" date="2019-03" db="EMBL/GenBank/DDBJ databases">
        <title>Genomic Encyclopedia of Type Strains, Phase IV (KMG-IV): sequencing the most valuable type-strain genomes for metagenomic binning, comparative biology and taxonomic classification.</title>
        <authorList>
            <person name="Goeker M."/>
        </authorList>
    </citation>
    <scope>NUCLEOTIDE SEQUENCE [LARGE SCALE GENOMIC DNA]</scope>
    <source>
        <strain evidence="1 2">DSM 21153</strain>
    </source>
</reference>
<dbReference type="AlphaFoldDB" id="A0A4V2R2T6"/>
<proteinExistence type="predicted"/>
<gene>
    <name evidence="1" type="ORF">EV216_1474</name>
</gene>
<name>A0A4V2R2T6_9RHOB</name>
<dbReference type="EMBL" id="SLVM01000047">
    <property type="protein sequence ID" value="TCM73673.1"/>
    <property type="molecule type" value="Genomic_DNA"/>
</dbReference>
<sequence length="58" mass="6291">MTPGMTAREDMGAGRETAELRDLWQAILSGEAAGSEPGQTGLEPFLDRMAARAREVER</sequence>
<evidence type="ECO:0000313" key="2">
    <source>
        <dbReference type="Proteomes" id="UP000295277"/>
    </source>
</evidence>
<evidence type="ECO:0000313" key="1">
    <source>
        <dbReference type="EMBL" id="TCM73673.1"/>
    </source>
</evidence>
<accession>A0A4V2R2T6</accession>
<keyword evidence="2" id="KW-1185">Reference proteome</keyword>
<comment type="caution">
    <text evidence="1">The sequence shown here is derived from an EMBL/GenBank/DDBJ whole genome shotgun (WGS) entry which is preliminary data.</text>
</comment>
<protein>
    <submittedName>
        <fullName evidence="1">Uncharacterized protein</fullName>
    </submittedName>
</protein>
<organism evidence="1 2">
    <name type="scientific">Rhodovulum steppense</name>
    <dbReference type="NCBI Taxonomy" id="540251"/>
    <lineage>
        <taxon>Bacteria</taxon>
        <taxon>Pseudomonadati</taxon>
        <taxon>Pseudomonadota</taxon>
        <taxon>Alphaproteobacteria</taxon>
        <taxon>Rhodobacterales</taxon>
        <taxon>Paracoccaceae</taxon>
        <taxon>Rhodovulum</taxon>
    </lineage>
</organism>
<dbReference type="Proteomes" id="UP000295277">
    <property type="component" value="Unassembled WGS sequence"/>
</dbReference>